<dbReference type="Proteomes" id="UP000265180">
    <property type="component" value="Chromosome 7"/>
</dbReference>
<organism evidence="2 3">
    <name type="scientific">Oryzias latipes</name>
    <name type="common">Japanese rice fish</name>
    <name type="synonym">Japanese killifish</name>
    <dbReference type="NCBI Taxonomy" id="8090"/>
    <lineage>
        <taxon>Eukaryota</taxon>
        <taxon>Metazoa</taxon>
        <taxon>Chordata</taxon>
        <taxon>Craniata</taxon>
        <taxon>Vertebrata</taxon>
        <taxon>Euteleostomi</taxon>
        <taxon>Actinopterygii</taxon>
        <taxon>Neopterygii</taxon>
        <taxon>Teleostei</taxon>
        <taxon>Neoteleostei</taxon>
        <taxon>Acanthomorphata</taxon>
        <taxon>Ovalentaria</taxon>
        <taxon>Atherinomorphae</taxon>
        <taxon>Beloniformes</taxon>
        <taxon>Adrianichthyidae</taxon>
        <taxon>Oryziinae</taxon>
        <taxon>Oryzias</taxon>
    </lineage>
</organism>
<accession>A0A3P9KYS2</accession>
<evidence type="ECO:0000259" key="1">
    <source>
        <dbReference type="Pfam" id="PF07830"/>
    </source>
</evidence>
<evidence type="ECO:0000313" key="3">
    <source>
        <dbReference type="Proteomes" id="UP000265180"/>
    </source>
</evidence>
<name>A0A3P9KYS2_ORYLA</name>
<dbReference type="GO" id="GO:0030145">
    <property type="term" value="F:manganese ion binding"/>
    <property type="evidence" value="ECO:0007669"/>
    <property type="project" value="InterPro"/>
</dbReference>
<reference evidence="2" key="3">
    <citation type="submission" date="2025-08" db="UniProtKB">
        <authorList>
            <consortium name="Ensembl"/>
        </authorList>
    </citation>
    <scope>IDENTIFICATION</scope>
    <source>
        <strain evidence="2">HNI</strain>
    </source>
</reference>
<dbReference type="AlphaFoldDB" id="A0A3P9KYS2"/>
<dbReference type="InterPro" id="IPR012911">
    <property type="entry name" value="PP2C_C"/>
</dbReference>
<reference evidence="2 3" key="2">
    <citation type="submission" date="2017-04" db="EMBL/GenBank/DDBJ databases">
        <title>CpG methylation of centromeres and impact of large insertions on vertebrate speciation.</title>
        <authorList>
            <person name="Ichikawa K."/>
            <person name="Yoshimura J."/>
            <person name="Morishita S."/>
        </authorList>
    </citation>
    <scope>NUCLEOTIDE SEQUENCE</scope>
    <source>
        <strain evidence="2 3">HNI</strain>
    </source>
</reference>
<dbReference type="Pfam" id="PF07830">
    <property type="entry name" value="PP2C_C"/>
    <property type="match status" value="1"/>
</dbReference>
<dbReference type="Gene3D" id="3.60.40.10">
    <property type="entry name" value="PPM-type phosphatase domain"/>
    <property type="match status" value="1"/>
</dbReference>
<dbReference type="InterPro" id="IPR036457">
    <property type="entry name" value="PPM-type-like_dom_sf"/>
</dbReference>
<protein>
    <recommendedName>
        <fullName evidence="1">Protein serine/threonine phosphatase 2C C-terminal domain-containing protein</fullName>
    </recommendedName>
</protein>
<dbReference type="SUPFAM" id="SSF81606">
    <property type="entry name" value="PP2C-like"/>
    <property type="match status" value="1"/>
</dbReference>
<dbReference type="GO" id="GO:0000287">
    <property type="term" value="F:magnesium ion binding"/>
    <property type="evidence" value="ECO:0007669"/>
    <property type="project" value="InterPro"/>
</dbReference>
<reference key="1">
    <citation type="journal article" date="2007" name="Nature">
        <title>The medaka draft genome and insights into vertebrate genome evolution.</title>
        <authorList>
            <person name="Kasahara M."/>
            <person name="Naruse K."/>
            <person name="Sasaki S."/>
            <person name="Nakatani Y."/>
            <person name="Qu W."/>
            <person name="Ahsan B."/>
            <person name="Yamada T."/>
            <person name="Nagayasu Y."/>
            <person name="Doi K."/>
            <person name="Kasai Y."/>
            <person name="Jindo T."/>
            <person name="Kobayashi D."/>
            <person name="Shimada A."/>
            <person name="Toyoda A."/>
            <person name="Kuroki Y."/>
            <person name="Fujiyama A."/>
            <person name="Sasaki T."/>
            <person name="Shimizu A."/>
            <person name="Asakawa S."/>
            <person name="Shimizu N."/>
            <person name="Hashimoto S."/>
            <person name="Yang J."/>
            <person name="Lee Y."/>
            <person name="Matsushima K."/>
            <person name="Sugano S."/>
            <person name="Sakaizumi M."/>
            <person name="Narita T."/>
            <person name="Ohishi K."/>
            <person name="Haga S."/>
            <person name="Ohta F."/>
            <person name="Nomoto H."/>
            <person name="Nogata K."/>
            <person name="Morishita T."/>
            <person name="Endo T."/>
            <person name="Shin-I T."/>
            <person name="Takeda H."/>
            <person name="Morishita S."/>
            <person name="Kohara Y."/>
        </authorList>
    </citation>
    <scope>NUCLEOTIDE SEQUENCE [LARGE SCALE GENOMIC DNA]</scope>
    <source>
        <strain>Hd-rR</strain>
    </source>
</reference>
<dbReference type="GO" id="GO:0004721">
    <property type="term" value="F:phosphoprotein phosphatase activity"/>
    <property type="evidence" value="ECO:0007669"/>
    <property type="project" value="InterPro"/>
</dbReference>
<proteinExistence type="predicted"/>
<reference evidence="2" key="4">
    <citation type="submission" date="2025-09" db="UniProtKB">
        <authorList>
            <consortium name="Ensembl"/>
        </authorList>
    </citation>
    <scope>IDENTIFICATION</scope>
    <source>
        <strain evidence="2">HNI</strain>
    </source>
</reference>
<dbReference type="Ensembl" id="ENSORLT00020021125.1">
    <property type="protein sequence ID" value="ENSORLP00020013620.1"/>
    <property type="gene ID" value="ENSORLG00020014573.1"/>
</dbReference>
<sequence>MNIFALLAQEAVCDFIISCGPPFMWFCNEIVDTCLYKGSRDNMSVVLICFPGAPKVSQEAVMREMELDKFLEARVEGGGFQPFSGHGPV</sequence>
<evidence type="ECO:0000313" key="2">
    <source>
        <dbReference type="Ensembl" id="ENSORLP00020013620.1"/>
    </source>
</evidence>
<feature type="domain" description="Protein serine/threonine phosphatase 2C C-terminal" evidence="1">
    <location>
        <begin position="44"/>
        <end position="76"/>
    </location>
</feature>